<keyword evidence="2" id="KW-1133">Transmembrane helix</keyword>
<dbReference type="EMBL" id="VLNY01000015">
    <property type="protein sequence ID" value="KAA0019410.1"/>
    <property type="molecule type" value="Genomic_DNA"/>
</dbReference>
<feature type="compositionally biased region" description="Low complexity" evidence="1">
    <location>
        <begin position="10"/>
        <end position="43"/>
    </location>
</feature>
<evidence type="ECO:0000259" key="3">
    <source>
        <dbReference type="Pfam" id="PF13828"/>
    </source>
</evidence>
<organism evidence="4 5">
    <name type="scientific">Antrihabitans cavernicola</name>
    <dbReference type="NCBI Taxonomy" id="2495913"/>
    <lineage>
        <taxon>Bacteria</taxon>
        <taxon>Bacillati</taxon>
        <taxon>Actinomycetota</taxon>
        <taxon>Actinomycetes</taxon>
        <taxon>Mycobacteriales</taxon>
        <taxon>Nocardiaceae</taxon>
        <taxon>Antrihabitans</taxon>
    </lineage>
</organism>
<dbReference type="SUPFAM" id="SSF81995">
    <property type="entry name" value="beta-sandwich domain of Sec23/24"/>
    <property type="match status" value="1"/>
</dbReference>
<name>A0A5A7S7Q6_9NOCA</name>
<sequence length="197" mass="20423">MSDQPPYSPQGPYGQQPYGQQPYGQQPHGQQPYGQQPYGQQPYGQPPQAPPYYSGGGPPYGQQPQQGGSGLAIGALICAIIGILTCWTVIGGIVLGIVALILGLIARSKAKKGESGGAGMSLAAVILGLLAIVLSIVLIVVGVGLFKKAGGDDLIDCMNKAGNNSSEQQKCADEFKTNIENNFDVTIPQEPSFAPGP</sequence>
<evidence type="ECO:0000256" key="2">
    <source>
        <dbReference type="SAM" id="Phobius"/>
    </source>
</evidence>
<protein>
    <submittedName>
        <fullName evidence="4">DUF4190 domain-containing protein</fullName>
    </submittedName>
</protein>
<dbReference type="Proteomes" id="UP000322244">
    <property type="component" value="Unassembled WGS sequence"/>
</dbReference>
<dbReference type="OrthoDB" id="4557756at2"/>
<feature type="region of interest" description="Disordered" evidence="1">
    <location>
        <begin position="1"/>
        <end position="64"/>
    </location>
</feature>
<feature type="transmembrane region" description="Helical" evidence="2">
    <location>
        <begin position="73"/>
        <end position="106"/>
    </location>
</feature>
<reference evidence="4 5" key="1">
    <citation type="submission" date="2019-07" db="EMBL/GenBank/DDBJ databases">
        <title>Rhodococcus cavernicolus sp. nov., isolated from a cave.</title>
        <authorList>
            <person name="Lee S.D."/>
        </authorList>
    </citation>
    <scope>NUCLEOTIDE SEQUENCE [LARGE SCALE GENOMIC DNA]</scope>
    <source>
        <strain evidence="4 5">C1-24</strain>
    </source>
</reference>
<gene>
    <name evidence="4" type="ORF">FOY51_22435</name>
</gene>
<evidence type="ECO:0000256" key="1">
    <source>
        <dbReference type="SAM" id="MobiDB-lite"/>
    </source>
</evidence>
<dbReference type="AlphaFoldDB" id="A0A5A7S7Q6"/>
<dbReference type="Pfam" id="PF13828">
    <property type="entry name" value="DUF4190"/>
    <property type="match status" value="1"/>
</dbReference>
<evidence type="ECO:0000313" key="5">
    <source>
        <dbReference type="Proteomes" id="UP000322244"/>
    </source>
</evidence>
<proteinExistence type="predicted"/>
<feature type="domain" description="DUF4190" evidence="3">
    <location>
        <begin position="71"/>
        <end position="138"/>
    </location>
</feature>
<keyword evidence="2" id="KW-0472">Membrane</keyword>
<evidence type="ECO:0000313" key="4">
    <source>
        <dbReference type="EMBL" id="KAA0019410.1"/>
    </source>
</evidence>
<feature type="transmembrane region" description="Helical" evidence="2">
    <location>
        <begin position="118"/>
        <end position="146"/>
    </location>
</feature>
<keyword evidence="5" id="KW-1185">Reference proteome</keyword>
<dbReference type="InterPro" id="IPR025241">
    <property type="entry name" value="DUF4190"/>
</dbReference>
<dbReference type="RefSeq" id="WP_149432506.1">
    <property type="nucleotide sequence ID" value="NZ_VLNY01000015.1"/>
</dbReference>
<comment type="caution">
    <text evidence="4">The sequence shown here is derived from an EMBL/GenBank/DDBJ whole genome shotgun (WGS) entry which is preliminary data.</text>
</comment>
<accession>A0A5A7S7Q6</accession>
<keyword evidence="2" id="KW-0812">Transmembrane</keyword>